<dbReference type="Proteomes" id="UP000004079">
    <property type="component" value="Unassembled WGS sequence"/>
</dbReference>
<dbReference type="PANTHER" id="PTHR30383">
    <property type="entry name" value="THIOESTERASE 1/PROTEASE 1/LYSOPHOSPHOLIPASE L1"/>
    <property type="match status" value="1"/>
</dbReference>
<feature type="chain" id="PRO_5003027085" evidence="1">
    <location>
        <begin position="23"/>
        <end position="225"/>
    </location>
</feature>
<dbReference type="AlphaFoldDB" id="D1QW20"/>
<dbReference type="GO" id="GO:0004622">
    <property type="term" value="F:phosphatidylcholine lysophospholipase activity"/>
    <property type="evidence" value="ECO:0007669"/>
    <property type="project" value="TreeGrafter"/>
</dbReference>
<dbReference type="Gene3D" id="3.40.50.1110">
    <property type="entry name" value="SGNH hydrolase"/>
    <property type="match status" value="1"/>
</dbReference>
<comment type="caution">
    <text evidence="3">The sequence shown here is derived from an EMBL/GenBank/DDBJ whole genome shotgun (WGS) entry which is preliminary data.</text>
</comment>
<evidence type="ECO:0000313" key="4">
    <source>
        <dbReference type="Proteomes" id="UP000004079"/>
    </source>
</evidence>
<dbReference type="PANTHER" id="PTHR30383:SF5">
    <property type="entry name" value="SGNH HYDROLASE-TYPE ESTERASE DOMAIN-CONTAINING PROTEIN"/>
    <property type="match status" value="1"/>
</dbReference>
<sequence length="225" mass="25831">MIKLMTLAIMLSCSLSSFGQQAAVWNTEHYRERMAEFAKMRSIDATDIVMLGNSLTEFGGDWSKRLGLKHVRNRGIAGDNVDGVLNRLDAILSKKPKAILLMIGINDISQDQTAEQIFEKYQRLIDRIWAQAADTKLYVQSVLPINESFGRWKTLEGKTDVVPVLNVKLRHYCERNHIAYINLFKDFIYHGTNEMRRPLTSDGLHLTSLGYKLWAFRIKKVLNKN</sequence>
<evidence type="ECO:0000256" key="1">
    <source>
        <dbReference type="SAM" id="SignalP"/>
    </source>
</evidence>
<name>D1QW20_9BACT</name>
<dbReference type="RefSeq" id="WP_004375705.1">
    <property type="nucleotide sequence ID" value="NZ_GG703891.1"/>
</dbReference>
<keyword evidence="1" id="KW-0732">Signal</keyword>
<reference evidence="3 4" key="1">
    <citation type="submission" date="2009-11" db="EMBL/GenBank/DDBJ databases">
        <authorList>
            <person name="Weinstock G."/>
            <person name="Sodergren E."/>
            <person name="Clifton S."/>
            <person name="Fulton L."/>
            <person name="Fulton B."/>
            <person name="Courtney L."/>
            <person name="Fronick C."/>
            <person name="Harrison M."/>
            <person name="Strong C."/>
            <person name="Farmer C."/>
            <person name="Delahaunty K."/>
            <person name="Markovic C."/>
            <person name="Hall O."/>
            <person name="Minx P."/>
            <person name="Tomlinson C."/>
            <person name="Mitreva M."/>
            <person name="Nelson J."/>
            <person name="Hou S."/>
            <person name="Wollam A."/>
            <person name="Pepin K.H."/>
            <person name="Johnson M."/>
            <person name="Bhonagiri V."/>
            <person name="Nash W.E."/>
            <person name="Warren W."/>
            <person name="Chinwalla A."/>
            <person name="Mardis E.R."/>
            <person name="Wilson R.K."/>
        </authorList>
    </citation>
    <scope>NUCLEOTIDE SEQUENCE [LARGE SCALE GENOMIC DNA]</scope>
    <source>
        <strain evidence="3 4">F0302</strain>
    </source>
</reference>
<feature type="signal peptide" evidence="1">
    <location>
        <begin position="1"/>
        <end position="22"/>
    </location>
</feature>
<accession>D1QW20</accession>
<dbReference type="SUPFAM" id="SSF52266">
    <property type="entry name" value="SGNH hydrolase"/>
    <property type="match status" value="1"/>
</dbReference>
<dbReference type="STRING" id="649760.HMPREF0971_03214"/>
<organism evidence="3 4">
    <name type="scientific">Segatella oris F0302</name>
    <dbReference type="NCBI Taxonomy" id="649760"/>
    <lineage>
        <taxon>Bacteria</taxon>
        <taxon>Pseudomonadati</taxon>
        <taxon>Bacteroidota</taxon>
        <taxon>Bacteroidia</taxon>
        <taxon>Bacteroidales</taxon>
        <taxon>Prevotellaceae</taxon>
        <taxon>Segatella</taxon>
    </lineage>
</organism>
<dbReference type="InterPro" id="IPR036514">
    <property type="entry name" value="SGNH_hydro_sf"/>
</dbReference>
<dbReference type="Pfam" id="PF13472">
    <property type="entry name" value="Lipase_GDSL_2"/>
    <property type="match status" value="1"/>
</dbReference>
<dbReference type="EMBL" id="ACUZ02000061">
    <property type="protein sequence ID" value="EFB30471.1"/>
    <property type="molecule type" value="Genomic_DNA"/>
</dbReference>
<feature type="domain" description="SGNH hydrolase-type esterase" evidence="2">
    <location>
        <begin position="59"/>
        <end position="213"/>
    </location>
</feature>
<dbReference type="InterPro" id="IPR013830">
    <property type="entry name" value="SGNH_hydro"/>
</dbReference>
<dbReference type="HOGENOM" id="CLU_051989_6_1_10"/>
<gene>
    <name evidence="3" type="ORF">HMPREF0971_03214</name>
</gene>
<evidence type="ECO:0000259" key="2">
    <source>
        <dbReference type="Pfam" id="PF13472"/>
    </source>
</evidence>
<proteinExistence type="predicted"/>
<evidence type="ECO:0000313" key="3">
    <source>
        <dbReference type="EMBL" id="EFB30471.1"/>
    </source>
</evidence>
<dbReference type="InterPro" id="IPR051532">
    <property type="entry name" value="Ester_Hydrolysis_Enzymes"/>
</dbReference>
<protein>
    <submittedName>
        <fullName evidence="3">GDSL-like protein</fullName>
    </submittedName>
</protein>